<evidence type="ECO:0000313" key="2">
    <source>
        <dbReference type="Proteomes" id="UP000006319"/>
    </source>
</evidence>
<dbReference type="InterPro" id="IPR008780">
    <property type="entry name" value="Plasmodium_Vir"/>
</dbReference>
<reference evidence="1 2" key="1">
    <citation type="journal article" date="2012" name="Nat. Genet.">
        <title>Plasmodium cynomolgi genome sequences provide insight into Plasmodium vivax and the monkey malaria clade.</title>
        <authorList>
            <person name="Tachibana S."/>
            <person name="Sullivan S.A."/>
            <person name="Kawai S."/>
            <person name="Nakamura S."/>
            <person name="Kim H.R."/>
            <person name="Goto N."/>
            <person name="Arisue N."/>
            <person name="Palacpac N.M.Q."/>
            <person name="Honma H."/>
            <person name="Yagi M."/>
            <person name="Tougan T."/>
            <person name="Katakai Y."/>
            <person name="Kaneko O."/>
            <person name="Mita T."/>
            <person name="Kita K."/>
            <person name="Yasutomi Y."/>
            <person name="Sutton P.L."/>
            <person name="Shakhbatyan R."/>
            <person name="Horii T."/>
            <person name="Yasunaga T."/>
            <person name="Barnwell J.W."/>
            <person name="Escalante A.A."/>
            <person name="Carlton J.M."/>
            <person name="Tanabe K."/>
        </authorList>
    </citation>
    <scope>NUCLEOTIDE SEQUENCE [LARGE SCALE GENOMIC DNA]</scope>
    <source>
        <strain evidence="1 2">B</strain>
    </source>
</reference>
<proteinExistence type="predicted"/>
<gene>
    <name evidence="1" type="ORF">PCYB_002380</name>
</gene>
<dbReference type="RefSeq" id="XP_004227707.1">
    <property type="nucleotide sequence ID" value="XM_004227659.1"/>
</dbReference>
<dbReference type="EMBL" id="DF157219">
    <property type="protein sequence ID" value="GAB69489.1"/>
    <property type="molecule type" value="Genomic_DNA"/>
</dbReference>
<dbReference type="PhylomeDB" id="K6UZS9"/>
<dbReference type="AlphaFoldDB" id="K6UZS9"/>
<protein>
    <recommendedName>
        <fullName evidence="3">CYIR protein</fullName>
    </recommendedName>
</protein>
<keyword evidence="2" id="KW-1185">Reference proteome</keyword>
<evidence type="ECO:0000313" key="1">
    <source>
        <dbReference type="EMBL" id="GAB69489.1"/>
    </source>
</evidence>
<dbReference type="GeneID" id="14696032"/>
<accession>K6UZS9</accession>
<dbReference type="Proteomes" id="UP000006319">
    <property type="component" value="Unassembled WGS sequence"/>
</dbReference>
<name>K6UZS9_PLACD</name>
<sequence length="259" mass="30845">MNSDIVEKALDLLKHDVDLSKKSKLHLAYEKFNEQKSLTCESEKCSKVKYVLNPDTQFNKKIVDLCCRVENILKNLDTSCSEDDELDHNNCCDYLLYWLYGEIIKGEYNSFSIHWLYDKIQTLLEENNSNSNKKAKCNENFMRIFDMEKLNNKKILFDFLSYYDSIYEILRTGIGENKKEYCQYIDFIFYIYSNIHKEYQSIKIKAYDNEINGFQKKLQDYDYTILKSKCFDSSQNTILKHINALTQTLNVEQKEYSKK</sequence>
<dbReference type="Pfam" id="PF05795">
    <property type="entry name" value="Plasmodium_Vir"/>
    <property type="match status" value="1"/>
</dbReference>
<evidence type="ECO:0008006" key="3">
    <source>
        <dbReference type="Google" id="ProtNLM"/>
    </source>
</evidence>
<organism evidence="1 2">
    <name type="scientific">Plasmodium cynomolgi (strain B)</name>
    <dbReference type="NCBI Taxonomy" id="1120755"/>
    <lineage>
        <taxon>Eukaryota</taxon>
        <taxon>Sar</taxon>
        <taxon>Alveolata</taxon>
        <taxon>Apicomplexa</taxon>
        <taxon>Aconoidasida</taxon>
        <taxon>Haemosporida</taxon>
        <taxon>Plasmodiidae</taxon>
        <taxon>Plasmodium</taxon>
        <taxon>Plasmodium (Plasmodium)</taxon>
    </lineage>
</organism>
<dbReference type="VEuPathDB" id="PlasmoDB:PCYB_002380"/>
<dbReference type="OrthoDB" id="386682at2759"/>
<dbReference type="KEGG" id="pcy:PCYB_002380"/>